<reference evidence="2 3" key="1">
    <citation type="journal article" date="2016" name="Environ. Microbiol.">
        <title>Genomic resolution of a cold subsurface aquifer community provides metabolic insights for novel microbes adapted to high CO concentrations.</title>
        <authorList>
            <person name="Probst A.J."/>
            <person name="Castelle C.J."/>
            <person name="Singh A."/>
            <person name="Brown C.T."/>
            <person name="Anantharaman K."/>
            <person name="Sharon I."/>
            <person name="Hug L.A."/>
            <person name="Burstein D."/>
            <person name="Emerson J.B."/>
            <person name="Thomas B.C."/>
            <person name="Banfield J.F."/>
        </authorList>
    </citation>
    <scope>NUCLEOTIDE SEQUENCE [LARGE SCALE GENOMIC DNA]</scope>
    <source>
        <strain evidence="2">CG1_02_43_90</strain>
    </source>
</reference>
<dbReference type="GO" id="GO:0003824">
    <property type="term" value="F:catalytic activity"/>
    <property type="evidence" value="ECO:0007669"/>
    <property type="project" value="InterPro"/>
</dbReference>
<name>A0A1J4V383_9BACT</name>
<dbReference type="Pfam" id="PF01230">
    <property type="entry name" value="HIT"/>
    <property type="match status" value="1"/>
</dbReference>
<feature type="domain" description="HIT" evidence="1">
    <location>
        <begin position="50"/>
        <end position="134"/>
    </location>
</feature>
<dbReference type="InterPro" id="IPR011146">
    <property type="entry name" value="HIT-like"/>
</dbReference>
<dbReference type="Gene3D" id="3.30.428.10">
    <property type="entry name" value="HIT-like"/>
    <property type="match status" value="1"/>
</dbReference>
<evidence type="ECO:0000313" key="2">
    <source>
        <dbReference type="EMBL" id="OIO30432.1"/>
    </source>
</evidence>
<dbReference type="Proteomes" id="UP000181992">
    <property type="component" value="Unassembled WGS sequence"/>
</dbReference>
<gene>
    <name evidence="2" type="ORF">AUJ77_03220</name>
</gene>
<evidence type="ECO:0000313" key="3">
    <source>
        <dbReference type="Proteomes" id="UP000181992"/>
    </source>
</evidence>
<proteinExistence type="predicted"/>
<dbReference type="AlphaFoldDB" id="A0A1J4V383"/>
<organism evidence="2 3">
    <name type="scientific">Candidatus Nomurabacteria bacterium CG1_02_43_90</name>
    <dbReference type="NCBI Taxonomy" id="1805281"/>
    <lineage>
        <taxon>Bacteria</taxon>
        <taxon>Candidatus Nomuraibacteriota</taxon>
    </lineage>
</organism>
<dbReference type="InterPro" id="IPR036265">
    <property type="entry name" value="HIT-like_sf"/>
</dbReference>
<evidence type="ECO:0000259" key="1">
    <source>
        <dbReference type="Pfam" id="PF01230"/>
    </source>
</evidence>
<comment type="caution">
    <text evidence="2">The sequence shown here is derived from an EMBL/GenBank/DDBJ whole genome shotgun (WGS) entry which is preliminary data.</text>
</comment>
<sequence>MPEDSAVNLAHARGKTKEVYEKIMKDKTCPFCTDFSKRGVAPQYHTKPIITDGKYWVLTENFNAYKGAKYHFLIVHRKHITSFSELKPAALKELVTITKRLKEEFSLPAGVLLFRFGDTEYTGGSVNHFHAHFILGAKCVDGGENKPLLLYAGYASPDT</sequence>
<dbReference type="SUPFAM" id="SSF54197">
    <property type="entry name" value="HIT-like"/>
    <property type="match status" value="1"/>
</dbReference>
<protein>
    <recommendedName>
        <fullName evidence="1">HIT domain-containing protein</fullName>
    </recommendedName>
</protein>
<dbReference type="EMBL" id="MNVN01000018">
    <property type="protein sequence ID" value="OIO30432.1"/>
    <property type="molecule type" value="Genomic_DNA"/>
</dbReference>
<accession>A0A1J4V383</accession>